<dbReference type="SUPFAM" id="SSF161098">
    <property type="entry name" value="MetI-like"/>
    <property type="match status" value="1"/>
</dbReference>
<comment type="subcellular location">
    <subcellularLocation>
        <location evidence="1">Cell inner membrane</location>
        <topology evidence="1">Multi-pass membrane protein</topology>
    </subcellularLocation>
    <subcellularLocation>
        <location evidence="8">Cell membrane</location>
        <topology evidence="8">Multi-pass membrane protein</topology>
    </subcellularLocation>
</comment>
<comment type="similarity">
    <text evidence="8">Belongs to the binding-protein-dependent transport system permease family.</text>
</comment>
<gene>
    <name evidence="11" type="ORF">BS639_19595</name>
    <name evidence="10" type="ORF">ITX54_00480</name>
</gene>
<keyword evidence="5 8" id="KW-0812">Transmembrane</keyword>
<keyword evidence="4" id="KW-0997">Cell inner membrane</keyword>
<feature type="domain" description="ABC transmembrane type-1" evidence="9">
    <location>
        <begin position="40"/>
        <end position="237"/>
    </location>
</feature>
<reference evidence="11 12" key="2">
    <citation type="journal article" date="2017" name="Int. J. Syst. Evol. Microbiol.">
        <title>Rouxiella badensis sp. nov. and Rouxiella silvae sp. nov. isolated from peat bog soil in Germany and emendation of the genus description.</title>
        <authorList>
            <person name="Le Fleche-Mateos A."/>
            <person name="Kugler J.H."/>
            <person name="Hansen S.H."/>
            <person name="Syldatk C."/>
            <person name="Hausmann R."/>
            <person name="Lomprez F."/>
            <person name="Vandenbogaert M."/>
            <person name="Manuguerra J.C."/>
            <person name="Grimont P.A."/>
        </authorList>
    </citation>
    <scope>NUCLEOTIDE SEQUENCE [LARGE SCALE GENOMIC DNA]</scope>
    <source>
        <strain evidence="11 12">213</strain>
    </source>
</reference>
<feature type="transmembrane region" description="Helical" evidence="8">
    <location>
        <begin position="78"/>
        <end position="100"/>
    </location>
</feature>
<keyword evidence="7 8" id="KW-0472">Membrane</keyword>
<evidence type="ECO:0000256" key="8">
    <source>
        <dbReference type="RuleBase" id="RU363032"/>
    </source>
</evidence>
<evidence type="ECO:0000256" key="2">
    <source>
        <dbReference type="ARBA" id="ARBA00022448"/>
    </source>
</evidence>
<evidence type="ECO:0000256" key="6">
    <source>
        <dbReference type="ARBA" id="ARBA00022989"/>
    </source>
</evidence>
<dbReference type="PANTHER" id="PTHR30183:SF3">
    <property type="entry name" value="MOLYBDENUM TRANSPORT SYSTEM PERMEASE PROTEIN MODB"/>
    <property type="match status" value="1"/>
</dbReference>
<dbReference type="Pfam" id="PF00528">
    <property type="entry name" value="BPD_transp_1"/>
    <property type="match status" value="1"/>
</dbReference>
<dbReference type="Gene3D" id="1.10.3720.10">
    <property type="entry name" value="MetI-like"/>
    <property type="match status" value="1"/>
</dbReference>
<reference evidence="11" key="1">
    <citation type="submission" date="2016-12" db="EMBL/GenBank/DDBJ databases">
        <authorList>
            <person name="Le Fleche-Mateos A."/>
        </authorList>
    </citation>
    <scope>NUCLEOTIDE SEQUENCE</scope>
    <source>
        <strain evidence="11">213</strain>
    </source>
</reference>
<evidence type="ECO:0000259" key="9">
    <source>
        <dbReference type="PROSITE" id="PS50928"/>
    </source>
</evidence>
<feature type="transmembrane region" description="Helical" evidence="8">
    <location>
        <begin position="221"/>
        <end position="240"/>
    </location>
</feature>
<feature type="transmembrane region" description="Helical" evidence="8">
    <location>
        <begin position="40"/>
        <end position="66"/>
    </location>
</feature>
<keyword evidence="12" id="KW-1185">Reference proteome</keyword>
<dbReference type="RefSeq" id="WP_055776601.1">
    <property type="nucleotide sequence ID" value="NZ_CBCSCF010000002.1"/>
</dbReference>
<dbReference type="CDD" id="cd06261">
    <property type="entry name" value="TM_PBP2"/>
    <property type="match status" value="1"/>
</dbReference>
<dbReference type="Proteomes" id="UP000192722">
    <property type="component" value="Unassembled WGS sequence"/>
</dbReference>
<sequence>MISLWLAIPALALLAIPFITLISVTPWRGFHLAYGDWHSVSISLGLSAVAVPIIVVMGIPLALWMARSESRWRAWVEAAVMIPLLTPPLAMGILLVSVYGPYGSLGEGLSRLGVSLTNNAGAFVLAQIYGALPYFVMSARAAFEGVPADVEEAGKTLGASRWNILTQLTLPIASRGLATGLAIAWVRVIGEFGIVMVFCYFPQGIPVKLFINLQNDGVDSVYSLLWILLISTLPFPLWCFSRMGKHAKGNILSPSE</sequence>
<evidence type="ECO:0000313" key="11">
    <source>
        <dbReference type="EMBL" id="ORJ19571.1"/>
    </source>
</evidence>
<keyword evidence="3" id="KW-1003">Cell membrane</keyword>
<dbReference type="InterPro" id="IPR035906">
    <property type="entry name" value="MetI-like_sf"/>
</dbReference>
<dbReference type="InterPro" id="IPR000515">
    <property type="entry name" value="MetI-like"/>
</dbReference>
<reference evidence="10" key="4">
    <citation type="submission" date="2022-09" db="EMBL/GenBank/DDBJ databases">
        <title>Rouxiella aceris sp. nov., isolated from tree sap and emended description of the genus Rhouxiella.</title>
        <authorList>
            <person name="Kim I.S."/>
        </authorList>
    </citation>
    <scope>NUCLEOTIDE SEQUENCE</scope>
    <source>
        <strain evidence="10">SAP-2</strain>
    </source>
</reference>
<dbReference type="PANTHER" id="PTHR30183">
    <property type="entry name" value="MOLYBDENUM TRANSPORT SYSTEM PERMEASE PROTEIN MODB"/>
    <property type="match status" value="1"/>
</dbReference>
<dbReference type="GO" id="GO:0005886">
    <property type="term" value="C:plasma membrane"/>
    <property type="evidence" value="ECO:0007669"/>
    <property type="project" value="UniProtKB-SubCell"/>
</dbReference>
<evidence type="ECO:0000313" key="12">
    <source>
        <dbReference type="Proteomes" id="UP000192722"/>
    </source>
</evidence>
<evidence type="ECO:0000256" key="4">
    <source>
        <dbReference type="ARBA" id="ARBA00022519"/>
    </source>
</evidence>
<protein>
    <submittedName>
        <fullName evidence="10 11">ABC transporter permease</fullName>
    </submittedName>
</protein>
<dbReference type="GO" id="GO:0055085">
    <property type="term" value="P:transmembrane transport"/>
    <property type="evidence" value="ECO:0007669"/>
    <property type="project" value="InterPro"/>
</dbReference>
<evidence type="ECO:0000256" key="3">
    <source>
        <dbReference type="ARBA" id="ARBA00022475"/>
    </source>
</evidence>
<evidence type="ECO:0000256" key="5">
    <source>
        <dbReference type="ARBA" id="ARBA00022692"/>
    </source>
</evidence>
<comment type="caution">
    <text evidence="10">The sequence shown here is derived from an EMBL/GenBank/DDBJ whole genome shotgun (WGS) entry which is preliminary data.</text>
</comment>
<evidence type="ECO:0000256" key="7">
    <source>
        <dbReference type="ARBA" id="ARBA00023136"/>
    </source>
</evidence>
<evidence type="ECO:0000313" key="13">
    <source>
        <dbReference type="Proteomes" id="UP000705283"/>
    </source>
</evidence>
<keyword evidence="6 8" id="KW-1133">Transmembrane helix</keyword>
<proteinExistence type="inferred from homology"/>
<reference evidence="10" key="3">
    <citation type="submission" date="2020-11" db="EMBL/GenBank/DDBJ databases">
        <authorList>
            <person name="Lee S.D."/>
        </authorList>
    </citation>
    <scope>NUCLEOTIDE SEQUENCE</scope>
    <source>
        <strain evidence="10">SAP-2</strain>
    </source>
</reference>
<dbReference type="PROSITE" id="PS50928">
    <property type="entry name" value="ABC_TM1"/>
    <property type="match status" value="1"/>
</dbReference>
<feature type="transmembrane region" description="Helical" evidence="8">
    <location>
        <begin position="177"/>
        <end position="201"/>
    </location>
</feature>
<dbReference type="AlphaFoldDB" id="A0AA41BUK4"/>
<dbReference type="Proteomes" id="UP000705283">
    <property type="component" value="Unassembled WGS sequence"/>
</dbReference>
<feature type="transmembrane region" description="Helical" evidence="8">
    <location>
        <begin position="120"/>
        <end position="137"/>
    </location>
</feature>
<dbReference type="EMBL" id="MRWD01000055">
    <property type="protein sequence ID" value="ORJ19571.1"/>
    <property type="molecule type" value="Genomic_DNA"/>
</dbReference>
<accession>A0AA41BUK4</accession>
<evidence type="ECO:0000313" key="10">
    <source>
        <dbReference type="EMBL" id="MBF6635145.1"/>
    </source>
</evidence>
<evidence type="ECO:0000256" key="1">
    <source>
        <dbReference type="ARBA" id="ARBA00004429"/>
    </source>
</evidence>
<dbReference type="EMBL" id="JADMKS010000001">
    <property type="protein sequence ID" value="MBF6635145.1"/>
    <property type="molecule type" value="Genomic_DNA"/>
</dbReference>
<organism evidence="10 13">
    <name type="scientific">Rouxiella silvae</name>
    <dbReference type="NCBI Taxonomy" id="1646373"/>
    <lineage>
        <taxon>Bacteria</taxon>
        <taxon>Pseudomonadati</taxon>
        <taxon>Pseudomonadota</taxon>
        <taxon>Gammaproteobacteria</taxon>
        <taxon>Enterobacterales</taxon>
        <taxon>Yersiniaceae</taxon>
        <taxon>Rouxiella</taxon>
    </lineage>
</organism>
<name>A0AA41BUK4_9GAMM</name>
<keyword evidence="2 8" id="KW-0813">Transport</keyword>